<sequence>MAQSTKSKKPAPSTELSETTRAAIIKALENGDSAIIIAKDLRIARSTVYRTKTRFQERKDMASKPRPGRPSKMSDQTTRYIARLASKDDRPSWAAIAASVDGGLSTSTVCRVARVQCAQKKTQEKSPKKTLKKTQDKGSIPTVKKSTRKAVRGNDFEIAE</sequence>
<dbReference type="EMBL" id="MDYO01000033">
    <property type="protein sequence ID" value="OQD93362.1"/>
    <property type="molecule type" value="Genomic_DNA"/>
</dbReference>
<evidence type="ECO:0000256" key="1">
    <source>
        <dbReference type="SAM" id="MobiDB-lite"/>
    </source>
</evidence>
<feature type="region of interest" description="Disordered" evidence="1">
    <location>
        <begin position="52"/>
        <end position="77"/>
    </location>
</feature>
<dbReference type="Proteomes" id="UP000191612">
    <property type="component" value="Unassembled WGS sequence"/>
</dbReference>
<evidence type="ECO:0000313" key="2">
    <source>
        <dbReference type="EMBL" id="OQD93362.1"/>
    </source>
</evidence>
<dbReference type="Gene3D" id="1.10.10.10">
    <property type="entry name" value="Winged helix-like DNA-binding domain superfamily/Winged helix DNA-binding domain"/>
    <property type="match status" value="1"/>
</dbReference>
<dbReference type="Pfam" id="PF13384">
    <property type="entry name" value="HTH_23"/>
    <property type="match status" value="1"/>
</dbReference>
<accession>A0A1V6QWL6</accession>
<gene>
    <name evidence="2" type="ORF">PENSOL_c033G09846</name>
</gene>
<dbReference type="OrthoDB" id="4352076at2759"/>
<comment type="caution">
    <text evidence="2">The sequence shown here is derived from an EMBL/GenBank/DDBJ whole genome shotgun (WGS) entry which is preliminary data.</text>
</comment>
<organism evidence="2 3">
    <name type="scientific">Penicillium solitum</name>
    <dbReference type="NCBI Taxonomy" id="60172"/>
    <lineage>
        <taxon>Eukaryota</taxon>
        <taxon>Fungi</taxon>
        <taxon>Dikarya</taxon>
        <taxon>Ascomycota</taxon>
        <taxon>Pezizomycotina</taxon>
        <taxon>Eurotiomycetes</taxon>
        <taxon>Eurotiomycetidae</taxon>
        <taxon>Eurotiales</taxon>
        <taxon>Aspergillaceae</taxon>
        <taxon>Penicillium</taxon>
    </lineage>
</organism>
<dbReference type="InterPro" id="IPR009057">
    <property type="entry name" value="Homeodomain-like_sf"/>
</dbReference>
<feature type="compositionally biased region" description="Basic and acidic residues" evidence="1">
    <location>
        <begin position="54"/>
        <end position="63"/>
    </location>
</feature>
<evidence type="ECO:0008006" key="4">
    <source>
        <dbReference type="Google" id="ProtNLM"/>
    </source>
</evidence>
<dbReference type="AlphaFoldDB" id="A0A1V6QWL6"/>
<evidence type="ECO:0000313" key="3">
    <source>
        <dbReference type="Proteomes" id="UP000191612"/>
    </source>
</evidence>
<feature type="region of interest" description="Disordered" evidence="1">
    <location>
        <begin position="119"/>
        <end position="160"/>
    </location>
</feature>
<protein>
    <recommendedName>
        <fullName evidence="4">Resolvase HTH domain-containing protein</fullName>
    </recommendedName>
</protein>
<keyword evidence="3" id="KW-1185">Reference proteome</keyword>
<reference evidence="3" key="1">
    <citation type="journal article" date="2017" name="Nat. Microbiol.">
        <title>Global analysis of biosynthetic gene clusters reveals vast potential of secondary metabolite production in Penicillium species.</title>
        <authorList>
            <person name="Nielsen J.C."/>
            <person name="Grijseels S."/>
            <person name="Prigent S."/>
            <person name="Ji B."/>
            <person name="Dainat J."/>
            <person name="Nielsen K.F."/>
            <person name="Frisvad J.C."/>
            <person name="Workman M."/>
            <person name="Nielsen J."/>
        </authorList>
    </citation>
    <scope>NUCLEOTIDE SEQUENCE [LARGE SCALE GENOMIC DNA]</scope>
    <source>
        <strain evidence="3">IBT 29525</strain>
    </source>
</reference>
<dbReference type="SUPFAM" id="SSF46689">
    <property type="entry name" value="Homeodomain-like"/>
    <property type="match status" value="1"/>
</dbReference>
<name>A0A1V6QWL6_9EURO</name>
<proteinExistence type="predicted"/>
<dbReference type="InterPro" id="IPR036388">
    <property type="entry name" value="WH-like_DNA-bd_sf"/>
</dbReference>